<dbReference type="PANTHER" id="PTHR43817">
    <property type="entry name" value="GLYCOSYL HYDROLASE"/>
    <property type="match status" value="1"/>
</dbReference>
<accession>A0A1R4B6F1</accession>
<evidence type="ECO:0000256" key="4">
    <source>
        <dbReference type="ARBA" id="ARBA00023295"/>
    </source>
</evidence>
<dbReference type="SUPFAM" id="SSF75005">
    <property type="entry name" value="Arabinanase/levansucrase/invertase"/>
    <property type="match status" value="1"/>
</dbReference>
<dbReference type="SUPFAM" id="SSF50370">
    <property type="entry name" value="Ricin B-like lectins"/>
    <property type="match status" value="1"/>
</dbReference>
<name>A0A1R4B6F1_9VIBR</name>
<dbReference type="Pfam" id="PF04616">
    <property type="entry name" value="Glyco_hydro_43"/>
    <property type="match status" value="1"/>
</dbReference>
<sequence length="584" mass="64936">MFENINRPKTLLKTAISGALLMLSSYSVAGESTFANPILDNGADPWVTYYDGNYYSATTTWGSTLTMRKSPTLAGLRDTSAVTVWSETDPKSGFNFWAFEFHRLKGPDGWRWYMMYTSGRDGTYDYQHLSVLESAGDDPMGPYEFKGAPMPDSYNIDGSYITIHDQLYLMYSQWQGDEQRNMIVKMKNPWTIEGEPSLLTRPEKSWERVGMNVNEGPEPLIHDGKVYVVYSASYCATPDYKLALLELVGDDPLDPDAWQKSDEPIFTKGNGVYGPGHNGFFVSPDGSEQWLAYHGNPSAEDACGTKRALRAQPFTWNKDGSPNLGEPVASGKDIAVPSGENGPLRVKPQAPMMRLNHFVTRTHNDQTHTILTNTTPAIVDQLPDGSVRFADYAGGFLTGGQCADSPSFQAWTNQACQRWDVNVNDAGLLTFTNKDDHVNYGREQGEGYDQWSLSPLQSVAIVSAVSGKVVTGTKTTIEQQKWTNDKLQQWWLQPEQDGTVTMVTQGEPTHCLNAIDHKTQWGMCVGDQSHWYLYPRDKGGYSIVNKASGQLLGVEQCSINNHAKVGVSDDAGKECQSFYLRNTK</sequence>
<feature type="chain" id="PRO_5012255472" evidence="6">
    <location>
        <begin position="30"/>
        <end position="584"/>
    </location>
</feature>
<dbReference type="InterPro" id="IPR035992">
    <property type="entry name" value="Ricin_B-like_lectins"/>
</dbReference>
<proteinExistence type="inferred from homology"/>
<dbReference type="Gene3D" id="2.115.10.20">
    <property type="entry name" value="Glycosyl hydrolase domain, family 43"/>
    <property type="match status" value="1"/>
</dbReference>
<dbReference type="PANTHER" id="PTHR43817:SF1">
    <property type="entry name" value="HYDROLASE, FAMILY 43, PUTATIVE (AFU_ORTHOLOGUE AFUA_3G01660)-RELATED"/>
    <property type="match status" value="1"/>
</dbReference>
<dbReference type="InterPro" id="IPR006710">
    <property type="entry name" value="Glyco_hydro_43"/>
</dbReference>
<dbReference type="AlphaFoldDB" id="A0A1R4B6F1"/>
<evidence type="ECO:0000256" key="1">
    <source>
        <dbReference type="ARBA" id="ARBA00009865"/>
    </source>
</evidence>
<evidence type="ECO:0000256" key="2">
    <source>
        <dbReference type="ARBA" id="ARBA00022729"/>
    </source>
</evidence>
<feature type="signal peptide" evidence="6">
    <location>
        <begin position="1"/>
        <end position="29"/>
    </location>
</feature>
<dbReference type="STRING" id="1918946.VPAL9027_02435"/>
<dbReference type="EC" id="3.2.1.55" evidence="8"/>
<keyword evidence="2 6" id="KW-0732">Signal</keyword>
<keyword evidence="4 5" id="KW-0326">Glycosidase</keyword>
<keyword evidence="3 5" id="KW-0378">Hydrolase</keyword>
<reference evidence="8 9" key="1">
    <citation type="submission" date="2017-02" db="EMBL/GenBank/DDBJ databases">
        <authorList>
            <person name="Peterson S.W."/>
        </authorList>
    </citation>
    <scope>NUCLEOTIDE SEQUENCE [LARGE SCALE GENOMIC DNA]</scope>
    <source>
        <strain evidence="8 9">CECT 9027</strain>
    </source>
</reference>
<protein>
    <submittedName>
        <fullName evidence="8">Extracellular exo-alpha-(1-&gt;5)-L-arabinofuranosidase</fullName>
        <ecNumber evidence="8">3.2.1.55</ecNumber>
    </submittedName>
</protein>
<evidence type="ECO:0000259" key="7">
    <source>
        <dbReference type="Pfam" id="PF14200"/>
    </source>
</evidence>
<evidence type="ECO:0000313" key="9">
    <source>
        <dbReference type="Proteomes" id="UP000189475"/>
    </source>
</evidence>
<comment type="similarity">
    <text evidence="1 5">Belongs to the glycosyl hydrolase 43 family.</text>
</comment>
<evidence type="ECO:0000313" key="8">
    <source>
        <dbReference type="EMBL" id="SJL84451.1"/>
    </source>
</evidence>
<dbReference type="OrthoDB" id="177947at2"/>
<dbReference type="RefSeq" id="WP_159439144.1">
    <property type="nucleotide sequence ID" value="NZ_AP024888.1"/>
</dbReference>
<dbReference type="InterPro" id="IPR023296">
    <property type="entry name" value="Glyco_hydro_beta-prop_sf"/>
</dbReference>
<dbReference type="CDD" id="cd18820">
    <property type="entry name" value="GH43_LbAraf43-like"/>
    <property type="match status" value="1"/>
</dbReference>
<evidence type="ECO:0000256" key="6">
    <source>
        <dbReference type="SAM" id="SignalP"/>
    </source>
</evidence>
<organism evidence="8 9">
    <name type="scientific">Vibrio palustris</name>
    <dbReference type="NCBI Taxonomy" id="1918946"/>
    <lineage>
        <taxon>Bacteria</taxon>
        <taxon>Pseudomonadati</taxon>
        <taxon>Pseudomonadota</taxon>
        <taxon>Gammaproteobacteria</taxon>
        <taxon>Vibrionales</taxon>
        <taxon>Vibrionaceae</taxon>
        <taxon>Vibrio</taxon>
    </lineage>
</organism>
<dbReference type="Proteomes" id="UP000189475">
    <property type="component" value="Unassembled WGS sequence"/>
</dbReference>
<keyword evidence="9" id="KW-1185">Reference proteome</keyword>
<feature type="domain" description="Ricin B lectin" evidence="7">
    <location>
        <begin position="529"/>
        <end position="582"/>
    </location>
</feature>
<evidence type="ECO:0000256" key="5">
    <source>
        <dbReference type="RuleBase" id="RU361187"/>
    </source>
</evidence>
<dbReference type="Pfam" id="PF14200">
    <property type="entry name" value="RicinB_lectin_2"/>
    <property type="match status" value="1"/>
</dbReference>
<evidence type="ECO:0000256" key="3">
    <source>
        <dbReference type="ARBA" id="ARBA00022801"/>
    </source>
</evidence>
<dbReference type="GO" id="GO:0005975">
    <property type="term" value="P:carbohydrate metabolic process"/>
    <property type="evidence" value="ECO:0007669"/>
    <property type="project" value="InterPro"/>
</dbReference>
<dbReference type="InterPro" id="IPR000772">
    <property type="entry name" value="Ricin_B_lectin"/>
</dbReference>
<gene>
    <name evidence="8" type="ORF">VPAL9027_02435</name>
</gene>
<dbReference type="EMBL" id="FUFT01000005">
    <property type="protein sequence ID" value="SJL84451.1"/>
    <property type="molecule type" value="Genomic_DNA"/>
</dbReference>
<dbReference type="Gene3D" id="2.80.10.50">
    <property type="match status" value="1"/>
</dbReference>
<dbReference type="GO" id="GO:0046556">
    <property type="term" value="F:alpha-L-arabinofuranosidase activity"/>
    <property type="evidence" value="ECO:0007669"/>
    <property type="project" value="UniProtKB-EC"/>
</dbReference>